<dbReference type="GO" id="GO:0003755">
    <property type="term" value="F:peptidyl-prolyl cis-trans isomerase activity"/>
    <property type="evidence" value="ECO:0007669"/>
    <property type="project" value="UniProtKB-UniRule"/>
</dbReference>
<keyword evidence="12" id="KW-1185">Reference proteome</keyword>
<comment type="catalytic activity">
    <reaction evidence="1 9 10">
        <text>[protein]-peptidylproline (omega=180) = [protein]-peptidylproline (omega=0)</text>
        <dbReference type="Rhea" id="RHEA:16237"/>
        <dbReference type="Rhea" id="RHEA-COMP:10747"/>
        <dbReference type="Rhea" id="RHEA-COMP:10748"/>
        <dbReference type="ChEBI" id="CHEBI:83833"/>
        <dbReference type="ChEBI" id="CHEBI:83834"/>
        <dbReference type="EC" id="5.2.1.8"/>
    </reaction>
</comment>
<dbReference type="InterPro" id="IPR001179">
    <property type="entry name" value="PPIase_FKBP_dom"/>
</dbReference>
<evidence type="ECO:0000256" key="7">
    <source>
        <dbReference type="ARBA" id="ARBA00023235"/>
    </source>
</evidence>
<evidence type="ECO:0000256" key="2">
    <source>
        <dbReference type="ARBA" id="ARBA00004496"/>
    </source>
</evidence>
<evidence type="ECO:0000256" key="9">
    <source>
        <dbReference type="PROSITE-ProRule" id="PRU00277"/>
    </source>
</evidence>
<keyword evidence="5 9" id="KW-0697">Rotamase</keyword>
<dbReference type="KEGG" id="tav:G4V39_04060"/>
<evidence type="ECO:0000256" key="8">
    <source>
        <dbReference type="ARBA" id="ARBA00037071"/>
    </source>
</evidence>
<evidence type="ECO:0000256" key="10">
    <source>
        <dbReference type="RuleBase" id="RU003915"/>
    </source>
</evidence>
<evidence type="ECO:0000256" key="5">
    <source>
        <dbReference type="ARBA" id="ARBA00023110"/>
    </source>
</evidence>
<comment type="similarity">
    <text evidence="3 10">Belongs to the FKBP-type PPIase family.</text>
</comment>
<keyword evidence="4" id="KW-0963">Cytoplasm</keyword>
<dbReference type="SUPFAM" id="SSF54534">
    <property type="entry name" value="FKBP-like"/>
    <property type="match status" value="1"/>
</dbReference>
<dbReference type="PROSITE" id="PS50059">
    <property type="entry name" value="FKBP_PPIASE"/>
    <property type="match status" value="1"/>
</dbReference>
<comment type="function">
    <text evidence="8">Also involved in hydrogenase metallocenter assembly, probably by participating in the nickel insertion step. This function in hydrogenase biosynthesis requires chaperone activity and the presence of the metal-binding domain, but not PPIase activity.</text>
</comment>
<dbReference type="RefSeq" id="WP_166031719.1">
    <property type="nucleotide sequence ID" value="NZ_CP048877.1"/>
</dbReference>
<gene>
    <name evidence="11" type="ORF">G4V39_04060</name>
</gene>
<accession>A0A6G7PV55</accession>
<proteinExistence type="inferred from homology"/>
<reference evidence="11 12" key="1">
    <citation type="submission" date="2020-02" db="EMBL/GenBank/DDBJ databases">
        <title>Genome analysis of Thermosulfuriphilus ammonigenes ST65T, an anaerobic thermophilic chemolithoautotrophic bacterium isolated from a deep-sea hydrothermal vent.</title>
        <authorList>
            <person name="Slobodkina G."/>
            <person name="Allioux M."/>
            <person name="Merkel A."/>
            <person name="Alain K."/>
            <person name="Jebbar M."/>
            <person name="Slobodkin A."/>
        </authorList>
    </citation>
    <scope>NUCLEOTIDE SEQUENCE [LARGE SCALE GENOMIC DNA]</scope>
    <source>
        <strain evidence="11 12">ST65</strain>
    </source>
</reference>
<dbReference type="InterPro" id="IPR046357">
    <property type="entry name" value="PPIase_dom_sf"/>
</dbReference>
<dbReference type="PANTHER" id="PTHR47861">
    <property type="entry name" value="FKBP-TYPE PEPTIDYL-PROLYL CIS-TRANS ISOMERASE SLYD"/>
    <property type="match status" value="1"/>
</dbReference>
<organism evidence="11 12">
    <name type="scientific">Thermosulfuriphilus ammonigenes</name>
    <dbReference type="NCBI Taxonomy" id="1936021"/>
    <lineage>
        <taxon>Bacteria</taxon>
        <taxon>Pseudomonadati</taxon>
        <taxon>Thermodesulfobacteriota</taxon>
        <taxon>Thermodesulfobacteria</taxon>
        <taxon>Thermodesulfobacteriales</taxon>
        <taxon>Thermodesulfobacteriaceae</taxon>
        <taxon>Thermosulfuriphilus</taxon>
    </lineage>
</organism>
<keyword evidence="6" id="KW-0143">Chaperone</keyword>
<dbReference type="Pfam" id="PF00254">
    <property type="entry name" value="FKBP_C"/>
    <property type="match status" value="1"/>
</dbReference>
<dbReference type="Gene3D" id="3.10.50.40">
    <property type="match status" value="1"/>
</dbReference>
<dbReference type="EC" id="5.2.1.8" evidence="10"/>
<dbReference type="EMBL" id="CP048877">
    <property type="protein sequence ID" value="QIJ71500.1"/>
    <property type="molecule type" value="Genomic_DNA"/>
</dbReference>
<sequence>MKVAPDTVVTLTYRLEIEDGKAPDWFSRPMKARFIYGRERIIPAVEKAIAGREEAETITVTIPPEQAYGPYDESLINEVPLENLKHPEQLKEGEFYEEDVTPGKKMFFLVKEIKEDRVVADFNHPAAGKNVRLIVTIDDVRPATGMDLLALQFNQAGSG</sequence>
<evidence type="ECO:0000256" key="4">
    <source>
        <dbReference type="ARBA" id="ARBA00022490"/>
    </source>
</evidence>
<evidence type="ECO:0000313" key="11">
    <source>
        <dbReference type="EMBL" id="QIJ71500.1"/>
    </source>
</evidence>
<dbReference type="GO" id="GO:0042026">
    <property type="term" value="P:protein refolding"/>
    <property type="evidence" value="ECO:0007669"/>
    <property type="project" value="UniProtKB-ARBA"/>
</dbReference>
<dbReference type="PANTHER" id="PTHR47861:SF3">
    <property type="entry name" value="FKBP-TYPE PEPTIDYL-PROLYL CIS-TRANS ISOMERASE SLYD"/>
    <property type="match status" value="1"/>
</dbReference>
<protein>
    <recommendedName>
        <fullName evidence="10">Peptidyl-prolyl cis-trans isomerase</fullName>
        <ecNumber evidence="10">5.2.1.8</ecNumber>
    </recommendedName>
</protein>
<evidence type="ECO:0000313" key="12">
    <source>
        <dbReference type="Proteomes" id="UP000502179"/>
    </source>
</evidence>
<comment type="subcellular location">
    <subcellularLocation>
        <location evidence="2">Cytoplasm</location>
    </subcellularLocation>
</comment>
<evidence type="ECO:0000256" key="1">
    <source>
        <dbReference type="ARBA" id="ARBA00000971"/>
    </source>
</evidence>
<name>A0A6G7PV55_9BACT</name>
<keyword evidence="7 9" id="KW-0413">Isomerase</keyword>
<dbReference type="GO" id="GO:0005737">
    <property type="term" value="C:cytoplasm"/>
    <property type="evidence" value="ECO:0007669"/>
    <property type="project" value="UniProtKB-SubCell"/>
</dbReference>
<evidence type="ECO:0000256" key="3">
    <source>
        <dbReference type="ARBA" id="ARBA00006577"/>
    </source>
</evidence>
<dbReference type="Proteomes" id="UP000502179">
    <property type="component" value="Chromosome"/>
</dbReference>
<dbReference type="AlphaFoldDB" id="A0A6G7PV55"/>
<evidence type="ECO:0000256" key="6">
    <source>
        <dbReference type="ARBA" id="ARBA00023186"/>
    </source>
</evidence>